<keyword evidence="13" id="KW-0732">Signal</keyword>
<evidence type="ECO:0000256" key="12">
    <source>
        <dbReference type="RuleBase" id="RU003357"/>
    </source>
</evidence>
<keyword evidence="7" id="KW-0406">Ion transport</keyword>
<name>A0A9X1Z4J1_9GAMM</name>
<feature type="signal peptide" evidence="13">
    <location>
        <begin position="1"/>
        <end position="29"/>
    </location>
</feature>
<keyword evidence="3 11" id="KW-1134">Transmembrane beta strand</keyword>
<dbReference type="InterPro" id="IPR036942">
    <property type="entry name" value="Beta-barrel_TonB_sf"/>
</dbReference>
<keyword evidence="6" id="KW-0408">Iron</keyword>
<keyword evidence="5 11" id="KW-0812">Transmembrane</keyword>
<sequence>MFTKNSTGLSHTPIALAVIAALSSPIVMAKTADVEQVTPEYEKMEVIVVNADFSNISLDKMPSSVTVIDAQQLEDEGSQHFEDVLNSIANFNWSGGSSRPKYFQIRGVGEQEQYQGAPNSSVGFVVDDIDLSGLGMVSSMYDMQQVEVLRGPQGTQYGANALAGLIYLKSNDPTDTFEHGVKVSVGDDDLRTFSGFSSGPLNDSGKLLYRVSVEQHNQNGYRDNLYLNSDDTNQRDELSARAKLRWYATDDLQIDLTLLHANFDNGYDAWTLDNNSSNTLTDQPGIDAQETTGAGLKFIYTGAKGFDLTSLTSIAQTDHHHAYDGDWANPDYWASKECTEYDDDYNVTGSEPCVYDYTWDKEGDRQTLTQEFRLSSKDAGRIFAGSTDWLVGVYMMNLNEDNDLYSEYNTWPDEVLKSSYEATNYAVFAQLDSQLGHDYLLSTGLRFERRDSEYRDSNNDNFDPSENMWGGHIALSKAINNNHNAYARIARGYKAGGFNMTLPTELANKKEFDTEILYNYEIGIKSTWLDGQIDSTLAIFFMDREDQQVSASLQDPDNPQRFILFTENAGSSQNYGAELDAKWYLTENIEFYGSVGWLETEYGQYEYSDKYGSVVDLSGRELAHSPQFTYSAGMTYVADSGWFANINASGKSDFYYSDSNESTSDAYTIYNARLGYETATWSAYLWGRNLFDKEYGVRGFYFGNEPDLDWADKQYIRYGDPRQLGITLDYKFM</sequence>
<reference evidence="16" key="1">
    <citation type="submission" date="2022-01" db="EMBL/GenBank/DDBJ databases">
        <title>Whole genome-based taxonomy of the Shewanellaceae.</title>
        <authorList>
            <person name="Martin-Rodriguez A.J."/>
        </authorList>
    </citation>
    <scope>NUCLEOTIDE SEQUENCE</scope>
    <source>
        <strain evidence="16">DSM 23803</strain>
    </source>
</reference>
<dbReference type="RefSeq" id="WP_188924815.1">
    <property type="nucleotide sequence ID" value="NZ_BMQI01000015.1"/>
</dbReference>
<evidence type="ECO:0000256" key="9">
    <source>
        <dbReference type="ARBA" id="ARBA00023136"/>
    </source>
</evidence>
<keyword evidence="8 12" id="KW-0798">TonB box</keyword>
<dbReference type="PANTHER" id="PTHR32552:SF81">
    <property type="entry name" value="TONB-DEPENDENT OUTER MEMBRANE RECEPTOR"/>
    <property type="match status" value="1"/>
</dbReference>
<dbReference type="Proteomes" id="UP001139408">
    <property type="component" value="Unassembled WGS sequence"/>
</dbReference>
<evidence type="ECO:0000256" key="11">
    <source>
        <dbReference type="PROSITE-ProRule" id="PRU01360"/>
    </source>
</evidence>
<evidence type="ECO:0000313" key="16">
    <source>
        <dbReference type="EMBL" id="MCL1105861.1"/>
    </source>
</evidence>
<comment type="caution">
    <text evidence="16">The sequence shown here is derived from an EMBL/GenBank/DDBJ whole genome shotgun (WGS) entry which is preliminary data.</text>
</comment>
<dbReference type="GO" id="GO:0006826">
    <property type="term" value="P:iron ion transport"/>
    <property type="evidence" value="ECO:0007669"/>
    <property type="project" value="UniProtKB-KW"/>
</dbReference>
<keyword evidence="2 11" id="KW-0813">Transport</keyword>
<evidence type="ECO:0000256" key="2">
    <source>
        <dbReference type="ARBA" id="ARBA00022448"/>
    </source>
</evidence>
<evidence type="ECO:0000256" key="3">
    <source>
        <dbReference type="ARBA" id="ARBA00022452"/>
    </source>
</evidence>
<keyword evidence="17" id="KW-1185">Reference proteome</keyword>
<protein>
    <submittedName>
        <fullName evidence="16">TonB-dependent receptor</fullName>
    </submittedName>
</protein>
<keyword evidence="9 11" id="KW-0472">Membrane</keyword>
<keyword evidence="16" id="KW-0675">Receptor</keyword>
<dbReference type="InterPro" id="IPR012910">
    <property type="entry name" value="Plug_dom"/>
</dbReference>
<accession>A0A9X1Z4J1</accession>
<organism evidence="16 17">
    <name type="scientific">Shewanella algicola</name>
    <dbReference type="NCBI Taxonomy" id="640633"/>
    <lineage>
        <taxon>Bacteria</taxon>
        <taxon>Pseudomonadati</taxon>
        <taxon>Pseudomonadota</taxon>
        <taxon>Gammaproteobacteria</taxon>
        <taxon>Alteromonadales</taxon>
        <taxon>Shewanellaceae</taxon>
        <taxon>Shewanella</taxon>
    </lineage>
</organism>
<evidence type="ECO:0000313" key="17">
    <source>
        <dbReference type="Proteomes" id="UP001139408"/>
    </source>
</evidence>
<dbReference type="Pfam" id="PF07715">
    <property type="entry name" value="Plug"/>
    <property type="match status" value="1"/>
</dbReference>
<evidence type="ECO:0000259" key="14">
    <source>
        <dbReference type="Pfam" id="PF00593"/>
    </source>
</evidence>
<comment type="subcellular location">
    <subcellularLocation>
        <location evidence="1 11">Cell outer membrane</location>
        <topology evidence="1 11">Multi-pass membrane protein</topology>
    </subcellularLocation>
</comment>
<feature type="chain" id="PRO_5040819938" evidence="13">
    <location>
        <begin position="30"/>
        <end position="733"/>
    </location>
</feature>
<dbReference type="PANTHER" id="PTHR32552">
    <property type="entry name" value="FERRICHROME IRON RECEPTOR-RELATED"/>
    <property type="match status" value="1"/>
</dbReference>
<feature type="domain" description="TonB-dependent receptor-like beta-barrel" evidence="14">
    <location>
        <begin position="269"/>
        <end position="690"/>
    </location>
</feature>
<dbReference type="Gene3D" id="2.40.170.20">
    <property type="entry name" value="TonB-dependent receptor, beta-barrel domain"/>
    <property type="match status" value="1"/>
</dbReference>
<evidence type="ECO:0000256" key="4">
    <source>
        <dbReference type="ARBA" id="ARBA00022496"/>
    </source>
</evidence>
<dbReference type="PROSITE" id="PS52016">
    <property type="entry name" value="TONB_DEPENDENT_REC_3"/>
    <property type="match status" value="1"/>
</dbReference>
<proteinExistence type="inferred from homology"/>
<feature type="domain" description="TonB-dependent receptor plug" evidence="15">
    <location>
        <begin position="59"/>
        <end position="164"/>
    </location>
</feature>
<keyword evidence="10 11" id="KW-0998">Cell outer membrane</keyword>
<evidence type="ECO:0000259" key="15">
    <source>
        <dbReference type="Pfam" id="PF07715"/>
    </source>
</evidence>
<dbReference type="InterPro" id="IPR000531">
    <property type="entry name" value="Beta-barrel_TonB"/>
</dbReference>
<evidence type="ECO:0000256" key="13">
    <source>
        <dbReference type="SAM" id="SignalP"/>
    </source>
</evidence>
<dbReference type="GO" id="GO:0009279">
    <property type="term" value="C:cell outer membrane"/>
    <property type="evidence" value="ECO:0007669"/>
    <property type="project" value="UniProtKB-SubCell"/>
</dbReference>
<gene>
    <name evidence="16" type="ORF">L2749_11405</name>
</gene>
<dbReference type="EMBL" id="JAKILJ010000023">
    <property type="protein sequence ID" value="MCL1105861.1"/>
    <property type="molecule type" value="Genomic_DNA"/>
</dbReference>
<evidence type="ECO:0000256" key="10">
    <source>
        <dbReference type="ARBA" id="ARBA00023237"/>
    </source>
</evidence>
<dbReference type="SUPFAM" id="SSF56935">
    <property type="entry name" value="Porins"/>
    <property type="match status" value="1"/>
</dbReference>
<dbReference type="AlphaFoldDB" id="A0A9X1Z4J1"/>
<keyword evidence="4" id="KW-0410">Iron transport</keyword>
<comment type="similarity">
    <text evidence="11 12">Belongs to the TonB-dependent receptor family.</text>
</comment>
<evidence type="ECO:0000256" key="8">
    <source>
        <dbReference type="ARBA" id="ARBA00023077"/>
    </source>
</evidence>
<evidence type="ECO:0000256" key="7">
    <source>
        <dbReference type="ARBA" id="ARBA00023065"/>
    </source>
</evidence>
<dbReference type="Pfam" id="PF00593">
    <property type="entry name" value="TonB_dep_Rec_b-barrel"/>
    <property type="match status" value="1"/>
</dbReference>
<evidence type="ECO:0000256" key="1">
    <source>
        <dbReference type="ARBA" id="ARBA00004571"/>
    </source>
</evidence>
<evidence type="ECO:0000256" key="5">
    <source>
        <dbReference type="ARBA" id="ARBA00022692"/>
    </source>
</evidence>
<evidence type="ECO:0000256" key="6">
    <source>
        <dbReference type="ARBA" id="ARBA00023004"/>
    </source>
</evidence>
<dbReference type="InterPro" id="IPR039426">
    <property type="entry name" value="TonB-dep_rcpt-like"/>
</dbReference>